<dbReference type="Gene3D" id="3.40.50.1820">
    <property type="entry name" value="alpha/beta hydrolase"/>
    <property type="match status" value="1"/>
</dbReference>
<dbReference type="EMBL" id="CP014782">
    <property type="protein sequence ID" value="AQS38488.1"/>
    <property type="molecule type" value="Genomic_DNA"/>
</dbReference>
<dbReference type="GO" id="GO:0004177">
    <property type="term" value="F:aminopeptidase activity"/>
    <property type="evidence" value="ECO:0007669"/>
    <property type="project" value="UniProtKB-UniRule"/>
</dbReference>
<dbReference type="GO" id="GO:0006508">
    <property type="term" value="P:proteolysis"/>
    <property type="evidence" value="ECO:0007669"/>
    <property type="project" value="UniProtKB-KW"/>
</dbReference>
<comment type="subcellular location">
    <subcellularLocation>
        <location evidence="2 11">Cytoplasm</location>
    </subcellularLocation>
</comment>
<dbReference type="PRINTS" id="PR00793">
    <property type="entry name" value="PROAMNOPTASE"/>
</dbReference>
<feature type="domain" description="AB hydrolase-1" evidence="13">
    <location>
        <begin position="33"/>
        <end position="289"/>
    </location>
</feature>
<evidence type="ECO:0000256" key="6">
    <source>
        <dbReference type="ARBA" id="ARBA00022438"/>
    </source>
</evidence>
<dbReference type="PIRSF" id="PIRSF006431">
    <property type="entry name" value="Pept_S33"/>
    <property type="match status" value="1"/>
</dbReference>
<evidence type="ECO:0000256" key="1">
    <source>
        <dbReference type="ARBA" id="ARBA00001585"/>
    </source>
</evidence>
<comment type="catalytic activity">
    <reaction evidence="1 11">
        <text>Release of N-terminal proline from a peptide.</text>
        <dbReference type="EC" id="3.4.11.5"/>
    </reaction>
</comment>
<sequence length="315" mass="35162">MTSLPTFIRRDWLDVGDGHQLHLTQYGDPDGVPVLYLHGGPGAGCMSDELSLFDGDNCHVLMLDQRGAGRSKPLGSLDKNNLLELLKDLEKVRSWLGISAWCLVGGSFGATLGMLYSGLYPDRVLSQIYWGLFIPSEDGTNWLYSNKGAANLFTDEYLAFTAVAPFCSNVEQLFETYRIGLNDNDADIRHQYTHAWVAWESALAMPASELFPGDESTSKSLAEIELHYASHQYFGAYSLMRDISAGIQARTLILQGEMDWVCPTQIVENFLTQCGNDTINYSVIKSGYHGLADDKMFHEVVYAIREMANNMKENR</sequence>
<keyword evidence="15" id="KW-1185">Reference proteome</keyword>
<dbReference type="InterPro" id="IPR029058">
    <property type="entry name" value="AB_hydrolase_fold"/>
</dbReference>
<evidence type="ECO:0000256" key="8">
    <source>
        <dbReference type="ARBA" id="ARBA00022670"/>
    </source>
</evidence>
<comment type="similarity">
    <text evidence="3 11">Belongs to the peptidase S33 family.</text>
</comment>
<evidence type="ECO:0000256" key="11">
    <source>
        <dbReference type="PIRNR" id="PIRNR006431"/>
    </source>
</evidence>
<evidence type="ECO:0000256" key="10">
    <source>
        <dbReference type="ARBA" id="ARBA00029605"/>
    </source>
</evidence>
<evidence type="ECO:0000256" key="12">
    <source>
        <dbReference type="PIRSR" id="PIRSR006431-1"/>
    </source>
</evidence>
<dbReference type="KEGG" id="spsw:Sps_03352"/>
<evidence type="ECO:0000256" key="5">
    <source>
        <dbReference type="ARBA" id="ARBA00021843"/>
    </source>
</evidence>
<proteinExistence type="inferred from homology"/>
<evidence type="ECO:0000313" key="15">
    <source>
        <dbReference type="Proteomes" id="UP000189545"/>
    </source>
</evidence>
<keyword evidence="8 11" id="KW-0645">Protease</keyword>
<dbReference type="AlphaFoldDB" id="A0A1S6HSQ6"/>
<dbReference type="PANTHER" id="PTHR43722">
    <property type="entry name" value="PROLINE IMINOPEPTIDASE"/>
    <property type="match status" value="1"/>
</dbReference>
<accession>A0A1S6HSQ6</accession>
<organism evidence="14 15">
    <name type="scientific">Shewanella psychrophila</name>
    <dbReference type="NCBI Taxonomy" id="225848"/>
    <lineage>
        <taxon>Bacteria</taxon>
        <taxon>Pseudomonadati</taxon>
        <taxon>Pseudomonadota</taxon>
        <taxon>Gammaproteobacteria</taxon>
        <taxon>Alteromonadales</taxon>
        <taxon>Shewanellaceae</taxon>
        <taxon>Shewanella</taxon>
    </lineage>
</organism>
<reference evidence="14 15" key="1">
    <citation type="submission" date="2016-03" db="EMBL/GenBank/DDBJ databases">
        <title>Complete genome sequence of Shewanella psychrophila WP2, a deep sea bacterium isolated from west Pacific sediment.</title>
        <authorList>
            <person name="Xu G."/>
            <person name="Jian H."/>
        </authorList>
    </citation>
    <scope>NUCLEOTIDE SEQUENCE [LARGE SCALE GENOMIC DNA]</scope>
    <source>
        <strain evidence="14 15">WP2</strain>
    </source>
</reference>
<dbReference type="SUPFAM" id="SSF53474">
    <property type="entry name" value="alpha/beta-Hydrolases"/>
    <property type="match status" value="1"/>
</dbReference>
<dbReference type="RefSeq" id="WP_077753530.1">
    <property type="nucleotide sequence ID" value="NZ_CP014782.1"/>
</dbReference>
<keyword evidence="6 11" id="KW-0031">Aminopeptidase</keyword>
<dbReference type="Proteomes" id="UP000189545">
    <property type="component" value="Chromosome"/>
</dbReference>
<feature type="active site" description="Nucleophile" evidence="12">
    <location>
        <position position="107"/>
    </location>
</feature>
<dbReference type="GO" id="GO:0005737">
    <property type="term" value="C:cytoplasm"/>
    <property type="evidence" value="ECO:0007669"/>
    <property type="project" value="UniProtKB-SubCell"/>
</dbReference>
<keyword evidence="9 11" id="KW-0378">Hydrolase</keyword>
<dbReference type="STRING" id="225848.Sps_03352"/>
<evidence type="ECO:0000313" key="14">
    <source>
        <dbReference type="EMBL" id="AQS38488.1"/>
    </source>
</evidence>
<evidence type="ECO:0000259" key="13">
    <source>
        <dbReference type="Pfam" id="PF00561"/>
    </source>
</evidence>
<feature type="active site" evidence="12">
    <location>
        <position position="259"/>
    </location>
</feature>
<keyword evidence="7 11" id="KW-0963">Cytoplasm</keyword>
<dbReference type="EC" id="3.4.11.5" evidence="4 11"/>
<dbReference type="InterPro" id="IPR005944">
    <property type="entry name" value="Pro_iminopeptidase"/>
</dbReference>
<dbReference type="OrthoDB" id="9796770at2"/>
<evidence type="ECO:0000256" key="4">
    <source>
        <dbReference type="ARBA" id="ARBA00012568"/>
    </source>
</evidence>
<evidence type="ECO:0000256" key="2">
    <source>
        <dbReference type="ARBA" id="ARBA00004496"/>
    </source>
</evidence>
<dbReference type="Pfam" id="PF00561">
    <property type="entry name" value="Abhydrolase_1"/>
    <property type="match status" value="1"/>
</dbReference>
<name>A0A1S6HSQ6_9GAMM</name>
<dbReference type="PANTHER" id="PTHR43722:SF1">
    <property type="entry name" value="PROLINE IMINOPEPTIDASE"/>
    <property type="match status" value="1"/>
</dbReference>
<evidence type="ECO:0000256" key="3">
    <source>
        <dbReference type="ARBA" id="ARBA00010088"/>
    </source>
</evidence>
<evidence type="ECO:0000256" key="9">
    <source>
        <dbReference type="ARBA" id="ARBA00022801"/>
    </source>
</evidence>
<dbReference type="InterPro" id="IPR000073">
    <property type="entry name" value="AB_hydrolase_1"/>
</dbReference>
<dbReference type="InterPro" id="IPR002410">
    <property type="entry name" value="Peptidase_S33"/>
</dbReference>
<protein>
    <recommendedName>
        <fullName evidence="5 11">Proline iminopeptidase</fullName>
        <shortName evidence="11">PIP</shortName>
        <ecNumber evidence="4 11">3.4.11.5</ecNumber>
    </recommendedName>
    <alternativeName>
        <fullName evidence="10 11">Prolyl aminopeptidase</fullName>
    </alternativeName>
</protein>
<gene>
    <name evidence="14" type="ORF">Sps_03352</name>
</gene>
<feature type="active site" description="Proton donor" evidence="12">
    <location>
        <position position="289"/>
    </location>
</feature>
<evidence type="ECO:0000256" key="7">
    <source>
        <dbReference type="ARBA" id="ARBA00022490"/>
    </source>
</evidence>